<dbReference type="AlphaFoldDB" id="A0A7V4THD4"/>
<dbReference type="EMBL" id="DTIY01000061">
    <property type="protein sequence ID" value="HGY39747.1"/>
    <property type="molecule type" value="Genomic_DNA"/>
</dbReference>
<evidence type="ECO:0000313" key="1">
    <source>
        <dbReference type="EMBL" id="HGY39747.1"/>
    </source>
</evidence>
<accession>A0A7V4THD4</accession>
<organism evidence="1">
    <name type="scientific">Candidatus Caldatribacterium saccharofermentans</name>
    <dbReference type="NCBI Taxonomy" id="1454753"/>
    <lineage>
        <taxon>Bacteria</taxon>
        <taxon>Pseudomonadati</taxon>
        <taxon>Atribacterota</taxon>
        <taxon>Atribacteria</taxon>
        <taxon>Atribacterales</taxon>
        <taxon>Candidatus Caldatribacteriaceae</taxon>
        <taxon>Candidatus Caldatribacterium</taxon>
    </lineage>
</organism>
<name>A0A7V4THD4_9BACT</name>
<dbReference type="PANTHER" id="PTHR36155">
    <property type="entry name" value="BLL5354 PROTEIN"/>
    <property type="match status" value="1"/>
</dbReference>
<dbReference type="Gene3D" id="3.40.1520.10">
    <property type="entry name" value="Ta1353-like"/>
    <property type="match status" value="1"/>
</dbReference>
<dbReference type="InterPro" id="IPR036902">
    <property type="entry name" value="Ta1353-like_sf"/>
</dbReference>
<evidence type="ECO:0008006" key="2">
    <source>
        <dbReference type="Google" id="ProtNLM"/>
    </source>
</evidence>
<proteinExistence type="predicted"/>
<protein>
    <recommendedName>
        <fullName evidence="2">Adenosine monophosphate-protein transferase</fullName>
    </recommendedName>
</protein>
<gene>
    <name evidence="1" type="ORF">ENW11_08085</name>
</gene>
<dbReference type="PANTHER" id="PTHR36155:SF1">
    <property type="entry name" value="BLL5354 PROTEIN"/>
    <property type="match status" value="1"/>
</dbReference>
<dbReference type="Pfam" id="PF04008">
    <property type="entry name" value="Adenosine_kin"/>
    <property type="match status" value="1"/>
</dbReference>
<reference evidence="1" key="1">
    <citation type="journal article" date="2020" name="mSystems">
        <title>Genome- and Community-Level Interaction Insights into Carbon Utilization and Element Cycling Functions of Hydrothermarchaeota in Hydrothermal Sediment.</title>
        <authorList>
            <person name="Zhou Z."/>
            <person name="Liu Y."/>
            <person name="Xu W."/>
            <person name="Pan J."/>
            <person name="Luo Z.H."/>
            <person name="Li M."/>
        </authorList>
    </citation>
    <scope>NUCLEOTIDE SEQUENCE [LARGE SCALE GENOMIC DNA]</scope>
    <source>
        <strain evidence="1">SpSt-82</strain>
    </source>
</reference>
<dbReference type="InterPro" id="IPR007153">
    <property type="entry name" value="Adenosine_kinase"/>
</dbReference>
<comment type="caution">
    <text evidence="1">The sequence shown here is derived from an EMBL/GenBank/DDBJ whole genome shotgun (WGS) entry which is preliminary data.</text>
</comment>
<dbReference type="SUPFAM" id="SSF103165">
    <property type="entry name" value="Ta1353-like"/>
    <property type="match status" value="1"/>
</dbReference>
<sequence length="160" mass="17422">MELKLVALENPKGYNVILGQAHFIKTVEDLHEALATSSPHLKFGIAFCESSGPCLVRYSGNDEELVELAKKNALLLSAGHVFVIFLKEGYPINVLNAVKMVPEVCRIFCASANPIQVILVETEQGRGVLGVVDGLKTKGVETEGDIAARKVLLRKFGYKL</sequence>
<dbReference type="RefSeq" id="WP_017872415.1">
    <property type="nucleotide sequence ID" value="NZ_CP187957.1"/>
</dbReference>